<dbReference type="AlphaFoldDB" id="A0A246RVD9"/>
<name>A0A246RVD9_9GAMM</name>
<gene>
    <name evidence="1" type="ORF">JI62_20530</name>
</gene>
<dbReference type="InterPro" id="IPR035948">
    <property type="entry name" value="YwqG-like_sf"/>
</dbReference>
<dbReference type="InterPro" id="IPR015315">
    <property type="entry name" value="DUF1963"/>
</dbReference>
<dbReference type="Pfam" id="PF09234">
    <property type="entry name" value="DUF1963"/>
    <property type="match status" value="2"/>
</dbReference>
<comment type="caution">
    <text evidence="1">The sequence shown here is derived from an EMBL/GenBank/DDBJ whole genome shotgun (WGS) entry which is preliminary data.</text>
</comment>
<dbReference type="SUPFAM" id="SSF103032">
    <property type="entry name" value="Hypothetical protein YwqG"/>
    <property type="match status" value="2"/>
</dbReference>
<proteinExistence type="predicted"/>
<evidence type="ECO:0000313" key="1">
    <source>
        <dbReference type="EMBL" id="OWV27849.1"/>
    </source>
</evidence>
<dbReference type="RefSeq" id="WP_088701992.1">
    <property type="nucleotide sequence ID" value="NZ_JPUA01000048.1"/>
</dbReference>
<sequence>MSEVQVDSKGILVYRCPRQVGDDWFGARSWFGGAPRLGDLTWPRSAEGYPLHFVAQFDLAEIAAECGQTELPSEGSLAFFTGRASDEECAVIEIPPGVAEDFSEVPEGRLPFDEVGLEKPGMNDLLPFWPVGFMPYETDPSKIDSDCREALAKHGTPQFEHRSFTLSAAAILKGPGVPHWYRIAFYYRDSLLKRKMGIPARIAEIQQQIADTQEEEQKQKPDPLKLLFGVDVNYQIKCIEAIQRLQPAFDRHLAEVDALCEGRAPWSLMPEDEWRHLEVLWRKTSEFYPITAPSDSKVSADLSLSEDMLRELPKADDPSYRELPAEVRDFIEHRQRPRPQWWYSAYLIEDAIKHIDEEDEPLPPAFEAFRAEVSLWVADHDPWQQMDEDDAERLAMIHRRCRDEFREIVSYRVPYSLDELETITVRLALAGDESVYAGLPEAARARVNRYCLLPTGGSNHQMFGIPLEMQANARLLNYDRHLLLQLTADDANFFDFNGCGNYQFWISPKELKQRKWEAVNITFECD</sequence>
<organism evidence="1 2">
    <name type="scientific">Halomonas campaniensis</name>
    <dbReference type="NCBI Taxonomy" id="213554"/>
    <lineage>
        <taxon>Bacteria</taxon>
        <taxon>Pseudomonadati</taxon>
        <taxon>Pseudomonadota</taxon>
        <taxon>Gammaproteobacteria</taxon>
        <taxon>Oceanospirillales</taxon>
        <taxon>Halomonadaceae</taxon>
        <taxon>Halomonas</taxon>
    </lineage>
</organism>
<dbReference type="PANTHER" id="PTHR36436">
    <property type="entry name" value="SLL5081 PROTEIN"/>
    <property type="match status" value="1"/>
</dbReference>
<dbReference type="OrthoDB" id="4929513at2"/>
<dbReference type="Gene3D" id="2.30.320.10">
    <property type="entry name" value="YwqG-like"/>
    <property type="match status" value="2"/>
</dbReference>
<reference evidence="1 2" key="1">
    <citation type="submission" date="2014-08" db="EMBL/GenBank/DDBJ databases">
        <title>Draft genome sequence of a novel L-asparaginase producing marine bacterium, Halomonas campaniensis.</title>
        <authorList>
            <person name="Sundarakrishnan B."/>
            <person name="Moushumi Priya A."/>
            <person name="Raman G."/>
            <person name="Sakthivel N."/>
            <person name="Park S."/>
            <person name="Jayachandran S."/>
        </authorList>
    </citation>
    <scope>NUCLEOTIDE SEQUENCE [LARGE SCALE GENOMIC DNA]</scope>
    <source>
        <strain evidence="1 2">SK03</strain>
    </source>
</reference>
<dbReference type="PANTHER" id="PTHR36436:SF6">
    <property type="entry name" value="SLL5081 PROTEIN"/>
    <property type="match status" value="1"/>
</dbReference>
<dbReference type="Proteomes" id="UP000197334">
    <property type="component" value="Unassembled WGS sequence"/>
</dbReference>
<dbReference type="EMBL" id="JPUA01000048">
    <property type="protein sequence ID" value="OWV27849.1"/>
    <property type="molecule type" value="Genomic_DNA"/>
</dbReference>
<protein>
    <recommendedName>
        <fullName evidence="3">DUF1963 domain-containing protein</fullName>
    </recommendedName>
</protein>
<keyword evidence="2" id="KW-1185">Reference proteome</keyword>
<evidence type="ECO:0000313" key="2">
    <source>
        <dbReference type="Proteomes" id="UP000197334"/>
    </source>
</evidence>
<evidence type="ECO:0008006" key="3">
    <source>
        <dbReference type="Google" id="ProtNLM"/>
    </source>
</evidence>
<accession>A0A246RVD9</accession>